<dbReference type="InterPro" id="IPR012337">
    <property type="entry name" value="RNaseH-like_sf"/>
</dbReference>
<dbReference type="PROSITE" id="PS50879">
    <property type="entry name" value="RNASE_H_1"/>
    <property type="match status" value="1"/>
</dbReference>
<evidence type="ECO:0000313" key="2">
    <source>
        <dbReference type="EMBL" id="OGG22564.1"/>
    </source>
</evidence>
<dbReference type="CDD" id="cd09279">
    <property type="entry name" value="RNase_HI_like"/>
    <property type="match status" value="1"/>
</dbReference>
<dbReference type="STRING" id="1798384.A3D03_00145"/>
<evidence type="ECO:0000259" key="1">
    <source>
        <dbReference type="PROSITE" id="PS50879"/>
    </source>
</evidence>
<feature type="domain" description="RNase H type-1" evidence="1">
    <location>
        <begin position="1"/>
        <end position="139"/>
    </location>
</feature>
<accession>A0A1F6ACY3</accession>
<dbReference type="InterPro" id="IPR002156">
    <property type="entry name" value="RNaseH_domain"/>
</dbReference>
<dbReference type="Gene3D" id="3.30.420.10">
    <property type="entry name" value="Ribonuclease H-like superfamily/Ribonuclease H"/>
    <property type="match status" value="1"/>
</dbReference>
<evidence type="ECO:0000313" key="3">
    <source>
        <dbReference type="Proteomes" id="UP000177092"/>
    </source>
</evidence>
<sequence>MSKYFIHTDGGARGNPGPGAVGAVIKTERGQLVFEISRKIGKTTNNIAEYSAVVAALEGLRNNVSMLQCNNETIFQFFLDSKLVVNQLNGLYKVKENHLRDLLLKIRSLEQEVGGKIYYSLIPREKNWEADRLVNKALDSGQ</sequence>
<dbReference type="AlphaFoldDB" id="A0A1F6ACY3"/>
<dbReference type="InterPro" id="IPR053151">
    <property type="entry name" value="RNase_H-like"/>
</dbReference>
<organism evidence="2 3">
    <name type="scientific">Candidatus Gottesmanbacteria bacterium RIFCSPHIGHO2_02_FULL_40_13</name>
    <dbReference type="NCBI Taxonomy" id="1798384"/>
    <lineage>
        <taxon>Bacteria</taxon>
        <taxon>Candidatus Gottesmaniibacteriota</taxon>
    </lineage>
</organism>
<dbReference type="InterPro" id="IPR036397">
    <property type="entry name" value="RNaseH_sf"/>
</dbReference>
<dbReference type="SUPFAM" id="SSF53098">
    <property type="entry name" value="Ribonuclease H-like"/>
    <property type="match status" value="1"/>
</dbReference>
<dbReference type="GO" id="GO:0003676">
    <property type="term" value="F:nucleic acid binding"/>
    <property type="evidence" value="ECO:0007669"/>
    <property type="project" value="InterPro"/>
</dbReference>
<dbReference type="Pfam" id="PF13456">
    <property type="entry name" value="RVT_3"/>
    <property type="match status" value="1"/>
</dbReference>
<comment type="caution">
    <text evidence="2">The sequence shown here is derived from an EMBL/GenBank/DDBJ whole genome shotgun (WGS) entry which is preliminary data.</text>
</comment>
<dbReference type="GO" id="GO:0004523">
    <property type="term" value="F:RNA-DNA hybrid ribonuclease activity"/>
    <property type="evidence" value="ECO:0007669"/>
    <property type="project" value="InterPro"/>
</dbReference>
<gene>
    <name evidence="2" type="ORF">A3D03_00145</name>
</gene>
<proteinExistence type="predicted"/>
<dbReference type="PANTHER" id="PTHR47723:SF24">
    <property type="entry name" value="RNASE H TYPE-1 DOMAIN-CONTAINING PROTEIN"/>
    <property type="match status" value="1"/>
</dbReference>
<dbReference type="Proteomes" id="UP000177092">
    <property type="component" value="Unassembled WGS sequence"/>
</dbReference>
<name>A0A1F6ACY3_9BACT</name>
<reference evidence="2 3" key="1">
    <citation type="journal article" date="2016" name="Nat. Commun.">
        <title>Thousands of microbial genomes shed light on interconnected biogeochemical processes in an aquifer system.</title>
        <authorList>
            <person name="Anantharaman K."/>
            <person name="Brown C.T."/>
            <person name="Hug L.A."/>
            <person name="Sharon I."/>
            <person name="Castelle C.J."/>
            <person name="Probst A.J."/>
            <person name="Thomas B.C."/>
            <person name="Singh A."/>
            <person name="Wilkins M.J."/>
            <person name="Karaoz U."/>
            <person name="Brodie E.L."/>
            <person name="Williams K.H."/>
            <person name="Hubbard S.S."/>
            <person name="Banfield J.F."/>
        </authorList>
    </citation>
    <scope>NUCLEOTIDE SEQUENCE [LARGE SCALE GENOMIC DNA]</scope>
</reference>
<dbReference type="EMBL" id="MFJN01000001">
    <property type="protein sequence ID" value="OGG22564.1"/>
    <property type="molecule type" value="Genomic_DNA"/>
</dbReference>
<protein>
    <recommendedName>
        <fullName evidence="1">RNase H type-1 domain-containing protein</fullName>
    </recommendedName>
</protein>
<dbReference type="PANTHER" id="PTHR47723">
    <property type="entry name" value="OS05G0353850 PROTEIN"/>
    <property type="match status" value="1"/>
</dbReference>